<feature type="binding site" evidence="23">
    <location>
        <position position="948"/>
    </location>
    <ligand>
        <name>S-adenosyl-L-methionine</name>
        <dbReference type="ChEBI" id="CHEBI:59789"/>
    </ligand>
</feature>
<evidence type="ECO:0000256" key="3">
    <source>
        <dbReference type="ARBA" id="ARBA00001956"/>
    </source>
</evidence>
<evidence type="ECO:0000256" key="14">
    <source>
        <dbReference type="ARBA" id="ARBA00022737"/>
    </source>
</evidence>
<dbReference type="PROSITE" id="PS50970">
    <property type="entry name" value="HCY"/>
    <property type="match status" value="1"/>
</dbReference>
<evidence type="ECO:0000256" key="21">
    <source>
        <dbReference type="PIRNR" id="PIRNR000381"/>
    </source>
</evidence>
<feature type="domain" description="Hcy-binding" evidence="25">
    <location>
        <begin position="4"/>
        <end position="324"/>
    </location>
</feature>
<dbReference type="EMBL" id="FXTB01000005">
    <property type="protein sequence ID" value="SMO71494.1"/>
    <property type="molecule type" value="Genomic_DNA"/>
</dbReference>
<reference evidence="30 31" key="1">
    <citation type="submission" date="2017-05" db="EMBL/GenBank/DDBJ databases">
        <authorList>
            <person name="Varghese N."/>
            <person name="Submissions S."/>
        </authorList>
    </citation>
    <scope>NUCLEOTIDE SEQUENCE [LARGE SCALE GENOMIC DNA]</scope>
    <source>
        <strain evidence="30 31">DSM 27040</strain>
    </source>
</reference>
<keyword evidence="31" id="KW-1185">Reference proteome</keyword>
<feature type="binding site" evidence="23">
    <location>
        <position position="692"/>
    </location>
    <ligand>
        <name>methylcob(III)alamin</name>
        <dbReference type="ChEBI" id="CHEBI:28115"/>
    </ligand>
</feature>
<evidence type="ECO:0000259" key="29">
    <source>
        <dbReference type="PROSITE" id="PS51337"/>
    </source>
</evidence>
<dbReference type="NCBIfam" id="TIGR02082">
    <property type="entry name" value="metH"/>
    <property type="match status" value="1"/>
</dbReference>
<evidence type="ECO:0000256" key="23">
    <source>
        <dbReference type="PIRSR" id="PIRSR000381-2"/>
    </source>
</evidence>
<evidence type="ECO:0000256" key="19">
    <source>
        <dbReference type="ARBA" id="ARBA00031040"/>
    </source>
</evidence>
<comment type="similarity">
    <text evidence="5">Belongs to the vitamin-B12 dependent methionine synthase family.</text>
</comment>
<feature type="binding site" evidence="23">
    <location>
        <position position="1155"/>
    </location>
    <ligand>
        <name>S-adenosyl-L-methionine</name>
        <dbReference type="ChEBI" id="CHEBI:59789"/>
    </ligand>
</feature>
<dbReference type="EC" id="2.1.1.13" evidence="6 20"/>
<dbReference type="GO" id="GO:0005829">
    <property type="term" value="C:cytosol"/>
    <property type="evidence" value="ECO:0007669"/>
    <property type="project" value="TreeGrafter"/>
</dbReference>
<feature type="domain" description="B12-binding N-terminal" evidence="29">
    <location>
        <begin position="648"/>
        <end position="742"/>
    </location>
</feature>
<dbReference type="PROSITE" id="PS51337">
    <property type="entry name" value="B12_BINDING_NTER"/>
    <property type="match status" value="1"/>
</dbReference>
<evidence type="ECO:0000256" key="1">
    <source>
        <dbReference type="ARBA" id="ARBA00001700"/>
    </source>
</evidence>
<dbReference type="FunFam" id="1.10.1240.10:FF:000001">
    <property type="entry name" value="Methionine synthase"/>
    <property type="match status" value="1"/>
</dbReference>
<dbReference type="GO" id="GO:0050667">
    <property type="term" value="P:homocysteine metabolic process"/>
    <property type="evidence" value="ECO:0007669"/>
    <property type="project" value="TreeGrafter"/>
</dbReference>
<feature type="binding site" evidence="22 24">
    <location>
        <position position="309"/>
    </location>
    <ligand>
        <name>Zn(2+)</name>
        <dbReference type="ChEBI" id="CHEBI:29105"/>
    </ligand>
</feature>
<dbReference type="OrthoDB" id="9803687at2"/>
<keyword evidence="9 21" id="KW-0028">Amino-acid biosynthesis</keyword>
<evidence type="ECO:0000259" key="25">
    <source>
        <dbReference type="PROSITE" id="PS50970"/>
    </source>
</evidence>
<name>A0A521DIB0_SACCC</name>
<dbReference type="Gene3D" id="1.10.288.10">
    <property type="entry name" value="Cobalamin-dependent Methionine Synthase, domain 2"/>
    <property type="match status" value="1"/>
</dbReference>
<dbReference type="InterPro" id="IPR037010">
    <property type="entry name" value="VitB12-dep_Met_synth_activ_sf"/>
</dbReference>
<dbReference type="SUPFAM" id="SSF47644">
    <property type="entry name" value="Methionine synthase domain"/>
    <property type="match status" value="1"/>
</dbReference>
<feature type="binding site" evidence="22 24">
    <location>
        <position position="310"/>
    </location>
    <ligand>
        <name>Zn(2+)</name>
        <dbReference type="ChEBI" id="CHEBI:29105"/>
    </ligand>
</feature>
<protein>
    <recommendedName>
        <fullName evidence="7 20">Methionine synthase</fullName>
        <ecNumber evidence="6 20">2.1.1.13</ecNumber>
    </recommendedName>
    <alternativeName>
        <fullName evidence="19 21">5-methyltetrahydrofolate--homocysteine methyltransferase</fullName>
    </alternativeName>
</protein>
<dbReference type="Proteomes" id="UP000319040">
    <property type="component" value="Unassembled WGS sequence"/>
</dbReference>
<feature type="binding site" evidence="22 24">
    <location>
        <position position="246"/>
    </location>
    <ligand>
        <name>Zn(2+)</name>
        <dbReference type="ChEBI" id="CHEBI:29105"/>
    </ligand>
</feature>
<evidence type="ECO:0000256" key="11">
    <source>
        <dbReference type="ARBA" id="ARBA00022679"/>
    </source>
</evidence>
<dbReference type="GO" id="GO:0046653">
    <property type="term" value="P:tetrahydrofolate metabolic process"/>
    <property type="evidence" value="ECO:0007669"/>
    <property type="project" value="TreeGrafter"/>
</dbReference>
<evidence type="ECO:0000256" key="24">
    <source>
        <dbReference type="PROSITE-ProRule" id="PRU00333"/>
    </source>
</evidence>
<keyword evidence="11 21" id="KW-0808">Transferase</keyword>
<comment type="catalytic activity">
    <reaction evidence="1 21">
        <text>(6S)-5-methyl-5,6,7,8-tetrahydrofolate + L-homocysteine = (6S)-5,6,7,8-tetrahydrofolate + L-methionine</text>
        <dbReference type="Rhea" id="RHEA:11172"/>
        <dbReference type="ChEBI" id="CHEBI:18608"/>
        <dbReference type="ChEBI" id="CHEBI:57453"/>
        <dbReference type="ChEBI" id="CHEBI:57844"/>
        <dbReference type="ChEBI" id="CHEBI:58199"/>
        <dbReference type="EC" id="2.1.1.13"/>
    </reaction>
</comment>
<dbReference type="Gene3D" id="3.10.196.10">
    <property type="entry name" value="Vitamin B12-dependent methionine synthase, activation domain"/>
    <property type="match status" value="1"/>
</dbReference>
<evidence type="ECO:0000256" key="6">
    <source>
        <dbReference type="ARBA" id="ARBA00012032"/>
    </source>
</evidence>
<dbReference type="Gene3D" id="3.20.20.330">
    <property type="entry name" value="Homocysteine-binding-like domain"/>
    <property type="match status" value="1"/>
</dbReference>
<evidence type="ECO:0000256" key="20">
    <source>
        <dbReference type="NCBIfam" id="TIGR02082"/>
    </source>
</evidence>
<evidence type="ECO:0000256" key="2">
    <source>
        <dbReference type="ARBA" id="ARBA00001947"/>
    </source>
</evidence>
<keyword evidence="17 21" id="KW-0170">Cobalt</keyword>
<feature type="binding site" evidence="23">
    <location>
        <position position="862"/>
    </location>
    <ligand>
        <name>methylcob(III)alamin</name>
        <dbReference type="ChEBI" id="CHEBI:28115"/>
    </ligand>
</feature>
<dbReference type="Gene3D" id="3.20.20.20">
    <property type="entry name" value="Dihydropteroate synthase-like"/>
    <property type="match status" value="1"/>
</dbReference>
<comment type="cofactor">
    <cofactor evidence="2 21 24">
        <name>Zn(2+)</name>
        <dbReference type="ChEBI" id="CHEBI:29105"/>
    </cofactor>
</comment>
<evidence type="ECO:0000259" key="27">
    <source>
        <dbReference type="PROSITE" id="PS50974"/>
    </source>
</evidence>
<feature type="binding site" evidence="23">
    <location>
        <position position="806"/>
    </location>
    <ligand>
        <name>methylcob(III)alamin</name>
        <dbReference type="ChEBI" id="CHEBI:28115"/>
    </ligand>
</feature>
<dbReference type="Gene3D" id="3.40.50.280">
    <property type="entry name" value="Cobalamin-binding domain"/>
    <property type="match status" value="1"/>
</dbReference>
<dbReference type="InterPro" id="IPR003759">
    <property type="entry name" value="Cbl-bd_cap"/>
</dbReference>
<dbReference type="SUPFAM" id="SSF51717">
    <property type="entry name" value="Dihydropteroate synthetase-like"/>
    <property type="match status" value="1"/>
</dbReference>
<evidence type="ECO:0000256" key="22">
    <source>
        <dbReference type="PIRSR" id="PIRSR000381-1"/>
    </source>
</evidence>
<dbReference type="InterPro" id="IPR036589">
    <property type="entry name" value="HCY_dom_sf"/>
</dbReference>
<evidence type="ECO:0000256" key="8">
    <source>
        <dbReference type="ARBA" id="ARBA00022603"/>
    </source>
</evidence>
<keyword evidence="14" id="KW-0677">Repeat</keyword>
<organism evidence="30 31">
    <name type="scientific">Saccharicrinis carchari</name>
    <dbReference type="NCBI Taxonomy" id="1168039"/>
    <lineage>
        <taxon>Bacteria</taxon>
        <taxon>Pseudomonadati</taxon>
        <taxon>Bacteroidota</taxon>
        <taxon>Bacteroidia</taxon>
        <taxon>Marinilabiliales</taxon>
        <taxon>Marinilabiliaceae</taxon>
        <taxon>Saccharicrinis</taxon>
    </lineage>
</organism>
<keyword evidence="16 21" id="KW-0486">Methionine biosynthesis</keyword>
<dbReference type="PROSITE" id="PS50974">
    <property type="entry name" value="ADOMET_ACTIVATION"/>
    <property type="match status" value="1"/>
</dbReference>
<keyword evidence="10 21" id="KW-0846">Cobalamin</keyword>
<dbReference type="PANTHER" id="PTHR45833">
    <property type="entry name" value="METHIONINE SYNTHASE"/>
    <property type="match status" value="1"/>
</dbReference>
<feature type="domain" description="Pterin-binding" evidence="26">
    <location>
        <begin position="355"/>
        <end position="616"/>
    </location>
</feature>
<dbReference type="Gene3D" id="1.10.1240.10">
    <property type="entry name" value="Methionine synthase domain"/>
    <property type="match status" value="1"/>
</dbReference>
<evidence type="ECO:0000259" key="28">
    <source>
        <dbReference type="PROSITE" id="PS51332"/>
    </source>
</evidence>
<dbReference type="PROSITE" id="PS51332">
    <property type="entry name" value="B12_BINDING"/>
    <property type="match status" value="1"/>
</dbReference>
<evidence type="ECO:0000256" key="12">
    <source>
        <dbReference type="ARBA" id="ARBA00022691"/>
    </source>
</evidence>
<feature type="binding site" evidence="23">
    <location>
        <begin position="758"/>
        <end position="762"/>
    </location>
    <ligand>
        <name>methylcob(III)alamin</name>
        <dbReference type="ChEBI" id="CHEBI:28115"/>
    </ligand>
</feature>
<dbReference type="Pfam" id="PF02965">
    <property type="entry name" value="Met_synt_B12"/>
    <property type="match status" value="1"/>
</dbReference>
<feature type="domain" description="B12-binding" evidence="28">
    <location>
        <begin position="748"/>
        <end position="883"/>
    </location>
</feature>
<dbReference type="InterPro" id="IPR050554">
    <property type="entry name" value="Met_Synthase/Corrinoid"/>
</dbReference>
<comment type="cofactor">
    <cofactor evidence="3 21 22">
        <name>methylcob(III)alamin</name>
        <dbReference type="ChEBI" id="CHEBI:28115"/>
    </cofactor>
</comment>
<comment type="function">
    <text evidence="18 21">Catalyzes the transfer of a methyl group from methyl-cobalamin to homocysteine, yielding enzyme-bound cob(I)alamin and methionine. Subsequently, remethylates the cofactor using methyltetrahydrofolate.</text>
</comment>
<evidence type="ECO:0000256" key="13">
    <source>
        <dbReference type="ARBA" id="ARBA00022723"/>
    </source>
</evidence>
<dbReference type="Pfam" id="PF02574">
    <property type="entry name" value="S-methyl_trans"/>
    <property type="match status" value="1"/>
</dbReference>
<feature type="binding site" description="axial binding residue" evidence="22">
    <location>
        <position position="761"/>
    </location>
    <ligand>
        <name>methylcob(III)alamin</name>
        <dbReference type="ChEBI" id="CHEBI:28115"/>
    </ligand>
    <ligandPart>
        <name>Co</name>
        <dbReference type="ChEBI" id="CHEBI:27638"/>
    </ligandPart>
</feature>
<keyword evidence="15 21" id="KW-0862">Zinc</keyword>
<dbReference type="CDD" id="cd00740">
    <property type="entry name" value="MeTr"/>
    <property type="match status" value="1"/>
</dbReference>
<evidence type="ECO:0000256" key="9">
    <source>
        <dbReference type="ARBA" id="ARBA00022605"/>
    </source>
</evidence>
<dbReference type="SMART" id="SM01018">
    <property type="entry name" value="B12-binding_2"/>
    <property type="match status" value="1"/>
</dbReference>
<dbReference type="InterPro" id="IPR011005">
    <property type="entry name" value="Dihydropteroate_synth-like_sf"/>
</dbReference>
<dbReference type="InterPro" id="IPR004223">
    <property type="entry name" value="VitB12-dep_Met_synth_activ_dom"/>
</dbReference>
<dbReference type="GO" id="GO:0031419">
    <property type="term" value="F:cobalamin binding"/>
    <property type="evidence" value="ECO:0007669"/>
    <property type="project" value="UniProtKB-UniRule"/>
</dbReference>
<accession>A0A521DIB0</accession>
<dbReference type="CDD" id="cd02069">
    <property type="entry name" value="methionine_synthase_B12_BD"/>
    <property type="match status" value="1"/>
</dbReference>
<evidence type="ECO:0000313" key="30">
    <source>
        <dbReference type="EMBL" id="SMO71494.1"/>
    </source>
</evidence>
<evidence type="ECO:0000256" key="18">
    <source>
        <dbReference type="ARBA" id="ARBA00025552"/>
    </source>
</evidence>
<dbReference type="SUPFAM" id="SSF82282">
    <property type="entry name" value="Homocysteine S-methyltransferase"/>
    <property type="match status" value="1"/>
</dbReference>
<dbReference type="UniPathway" id="UPA00051">
    <property type="reaction ID" value="UER00081"/>
</dbReference>
<dbReference type="InterPro" id="IPR036594">
    <property type="entry name" value="Meth_synthase_dom"/>
</dbReference>
<evidence type="ECO:0000256" key="15">
    <source>
        <dbReference type="ARBA" id="ARBA00022833"/>
    </source>
</evidence>
<dbReference type="SUPFAM" id="SSF52242">
    <property type="entry name" value="Cobalamin (vitamin B12)-binding domain"/>
    <property type="match status" value="1"/>
</dbReference>
<dbReference type="InterPro" id="IPR006158">
    <property type="entry name" value="Cobalamin-bd"/>
</dbReference>
<dbReference type="InterPro" id="IPR003726">
    <property type="entry name" value="HCY_dom"/>
</dbReference>
<keyword evidence="13 21" id="KW-0479">Metal-binding</keyword>
<dbReference type="GO" id="GO:0008705">
    <property type="term" value="F:methionine synthase activity"/>
    <property type="evidence" value="ECO:0007669"/>
    <property type="project" value="UniProtKB-UniRule"/>
</dbReference>
<keyword evidence="12 21" id="KW-0949">S-adenosyl-L-methionine</keyword>
<evidence type="ECO:0000256" key="10">
    <source>
        <dbReference type="ARBA" id="ARBA00022628"/>
    </source>
</evidence>
<evidence type="ECO:0000256" key="16">
    <source>
        <dbReference type="ARBA" id="ARBA00023167"/>
    </source>
</evidence>
<comment type="domain">
    <text evidence="21">Modular enzyme with four functionally distinct domains. The isolated Hcy-binding domain catalyzes methyl transfer from free methylcobalamin to homocysteine. The Hcy-binding domain in association with the pterin-binding domain catalyzes the methylation of cob(I)alamin by methyltetrahydrofolate and the methylation of homocysteine. The B12-binding domain binds the cofactor. The AdoMet activation domain binds S-adenosyl-L-methionine. Under aerobic conditions cob(I)alamin can be converted to inactive cob(II)alamin. Reductive methylation by S-adenosyl-L-methionine and flavodoxin regenerates methylcobalamin.</text>
</comment>
<dbReference type="Pfam" id="PF00809">
    <property type="entry name" value="Pterin_bind"/>
    <property type="match status" value="1"/>
</dbReference>
<feature type="binding site" evidence="23">
    <location>
        <position position="810"/>
    </location>
    <ligand>
        <name>methylcob(III)alamin</name>
        <dbReference type="ChEBI" id="CHEBI:28115"/>
    </ligand>
</feature>
<dbReference type="FunFam" id="3.20.20.20:FF:000002">
    <property type="entry name" value="Methionine synthase"/>
    <property type="match status" value="1"/>
</dbReference>
<feature type="binding site" evidence="23">
    <location>
        <begin position="1210"/>
        <end position="1211"/>
    </location>
    <ligand>
        <name>S-adenosyl-L-methionine</name>
        <dbReference type="ChEBI" id="CHEBI:59789"/>
    </ligand>
</feature>
<dbReference type="GO" id="GO:0032259">
    <property type="term" value="P:methylation"/>
    <property type="evidence" value="ECO:0007669"/>
    <property type="project" value="UniProtKB-KW"/>
</dbReference>
<dbReference type="RefSeq" id="WP_142533674.1">
    <property type="nucleotide sequence ID" value="NZ_FXTB01000005.1"/>
</dbReference>
<dbReference type="FunFam" id="3.20.20.330:FF:000001">
    <property type="entry name" value="Methionine synthase"/>
    <property type="match status" value="1"/>
</dbReference>
<comment type="pathway">
    <text evidence="4 21">Amino-acid biosynthesis; L-methionine biosynthesis via de novo pathway; L-methionine from L-homocysteine (MetH route): step 1/1.</text>
</comment>
<dbReference type="FunFam" id="3.40.50.280:FF:000001">
    <property type="entry name" value="Methionine synthase"/>
    <property type="match status" value="1"/>
</dbReference>
<dbReference type="InterPro" id="IPR036724">
    <property type="entry name" value="Cobalamin-bd_sf"/>
</dbReference>
<dbReference type="InterPro" id="IPR033706">
    <property type="entry name" value="Met_synthase_B12-bd"/>
</dbReference>
<evidence type="ECO:0000256" key="17">
    <source>
        <dbReference type="ARBA" id="ARBA00023285"/>
    </source>
</evidence>
<evidence type="ECO:0000256" key="5">
    <source>
        <dbReference type="ARBA" id="ARBA00010398"/>
    </source>
</evidence>
<proteinExistence type="inferred from homology"/>
<evidence type="ECO:0000259" key="26">
    <source>
        <dbReference type="PROSITE" id="PS50972"/>
    </source>
</evidence>
<evidence type="ECO:0000313" key="31">
    <source>
        <dbReference type="Proteomes" id="UP000319040"/>
    </source>
</evidence>
<evidence type="ECO:0000256" key="7">
    <source>
        <dbReference type="ARBA" id="ARBA00013998"/>
    </source>
</evidence>
<dbReference type="PANTHER" id="PTHR45833:SF1">
    <property type="entry name" value="METHIONINE SYNTHASE"/>
    <property type="match status" value="1"/>
</dbReference>
<dbReference type="SUPFAM" id="SSF56507">
    <property type="entry name" value="Methionine synthase activation domain-like"/>
    <property type="match status" value="1"/>
</dbReference>
<dbReference type="NCBIfam" id="NF007024">
    <property type="entry name" value="PRK09490.1"/>
    <property type="match status" value="1"/>
</dbReference>
<dbReference type="Pfam" id="PF02607">
    <property type="entry name" value="B12-binding_2"/>
    <property type="match status" value="1"/>
</dbReference>
<dbReference type="PIRSF" id="PIRSF000381">
    <property type="entry name" value="MetH"/>
    <property type="match status" value="1"/>
</dbReference>
<dbReference type="PROSITE" id="PS50972">
    <property type="entry name" value="PTERIN_BINDING"/>
    <property type="match status" value="1"/>
</dbReference>
<feature type="domain" description="AdoMet activation" evidence="27">
    <location>
        <begin position="898"/>
        <end position="1246"/>
    </location>
</feature>
<evidence type="ECO:0000256" key="4">
    <source>
        <dbReference type="ARBA" id="ARBA00005178"/>
    </source>
</evidence>
<dbReference type="InterPro" id="IPR011822">
    <property type="entry name" value="MetH"/>
</dbReference>
<dbReference type="InterPro" id="IPR000489">
    <property type="entry name" value="Pterin-binding_dom"/>
</dbReference>
<gene>
    <name evidence="30" type="ORF">SAMN06265379_105227</name>
</gene>
<sequence length="1246" mass="138820">MERSKKIYKAIQERILILDGAMGSLIQTYKLEEEDYRGERFKDYHRSIKGNNDILCITQPQIIKEIHAKYLAAGADIIETNTFNATTISQADYDMQDAVWDINYQAAMIAREVADEFTLKTPEKPRFVCGAIGPLNKALSLSPDVNNPGYRSSTFDEVKAAYKQQAEALIKGGCDLLMIETVFDTLNAKAALMAIDEVFEELALKLPVMVSGTITDASGRTLSGQTLQAFIDSVSHMDILSIGLNCSLGAAELAPYVNELSKKAPFYISTHPNAGLPNQFGEYDQTPEEMSELISGWLKEGKVNILGGCCGTTPEHIALLAKEADKYKPHQKVKPPEITHLSGLESLQMRKDSNFINIGERCNVAGSRKFLRLIKEKKYEEAVEIARHQVENGAQIIDVNMDDAMLDAKEEMVTFLNMMMSDPDVSRVPVMVDSSKFEVIEAGLKCLQGKSIVNSISLKEGEEEFLAHARIVKKYGAAVVVMAFDEKGQADTVARRKEICQRAYNLLTQKINFPPQDIIFDPNVLAIATGIEEHSNYAVDFIETCKWIKANLPHAHISGGISNLSFSFRGNDVVREAIHSVFLYHAIKAGLDMGIVNPAMLQVYDDIPGELFTYVNDVVFNTRPDATDRLVDYAETIKGDHKAEADPKQAAWREGTLEERLTHCLVKGISDFLDVDIAEALAKYPSALDIIEQPLMDGMNVVGDLFGDGKMFLPQVVKTARVMKKAVAILQPIIEEEKATGGGDSSSNGKILMATVKGDVHDIGKNIVGVILGCNNYEVIDMGVMVPTEKILKEAIAQEVDIIGLSGLITPSLEEMANVAREMQKQKFTVPLLVGGATTSKVHTAVKIEPQYNHPVIHVKDASKSAQVVSALLSKTGKAAFVSKTHEEYATLRDRNANKRKVTIAPIEKARENSYEIKWSQDQISSPNMLGIKVFEDYAISEIRKFIDWTFFYQAWNLTGNYDDIEEVKTAGQEAEWLKKYKTEGARAKAEEALKLWRDAEAMLNKIERDKMLTPKAVFGLFPANSQGDDVIVYTDESRTKVKTTFHQMREQQDKPGKKAFHSLADFVAPVSSGVKDYIGGFAVTAGIGIEKWEQAYMDDHDDFSAILLKSLADRLAEAFAELVHFRVRKEFWGYAPDEEFNTDNFIRERYRGIRPALGYPACPDHSEKRLLFDMMEVEKNAGITLTEHFSMYPNASVSGLYFAHPEAMYFGIGKVGKDQVQDLAQRKGMSVEEVEKWIPINLAYK</sequence>
<keyword evidence="8 21" id="KW-0489">Methyltransferase</keyword>
<dbReference type="Pfam" id="PF02310">
    <property type="entry name" value="B12-binding"/>
    <property type="match status" value="1"/>
</dbReference>
<dbReference type="AlphaFoldDB" id="A0A521DIB0"/>
<dbReference type="GO" id="GO:0008270">
    <property type="term" value="F:zinc ion binding"/>
    <property type="evidence" value="ECO:0007669"/>
    <property type="project" value="UniProtKB-UniRule"/>
</dbReference>